<sequence>MVMGFDLGRRKRRACPRSSSSLSSATLLQRHMCEILQPLCSIVNKQSIKKINYFVGVEIFVLVINQEPIPV</sequence>
<dbReference type="AlphaFoldDB" id="A0A835UKU9"/>
<proteinExistence type="predicted"/>
<evidence type="ECO:0000313" key="2">
    <source>
        <dbReference type="Proteomes" id="UP000639772"/>
    </source>
</evidence>
<gene>
    <name evidence="1" type="ORF">HPP92_019322</name>
</gene>
<comment type="caution">
    <text evidence="1">The sequence shown here is derived from an EMBL/GenBank/DDBJ whole genome shotgun (WGS) entry which is preliminary data.</text>
</comment>
<dbReference type="EMBL" id="JADCNM010000010">
    <property type="protein sequence ID" value="KAG0465158.1"/>
    <property type="molecule type" value="Genomic_DNA"/>
</dbReference>
<reference evidence="1 2" key="1">
    <citation type="journal article" date="2020" name="Nat. Food">
        <title>A phased Vanilla planifolia genome enables genetic improvement of flavour and production.</title>
        <authorList>
            <person name="Hasing T."/>
            <person name="Tang H."/>
            <person name="Brym M."/>
            <person name="Khazi F."/>
            <person name="Huang T."/>
            <person name="Chambers A.H."/>
        </authorList>
    </citation>
    <scope>NUCLEOTIDE SEQUENCE [LARGE SCALE GENOMIC DNA]</scope>
    <source>
        <tissue evidence="1">Leaf</tissue>
    </source>
</reference>
<accession>A0A835UKU9</accession>
<dbReference type="Proteomes" id="UP000639772">
    <property type="component" value="Chromosome 10"/>
</dbReference>
<evidence type="ECO:0000313" key="1">
    <source>
        <dbReference type="EMBL" id="KAG0465158.1"/>
    </source>
</evidence>
<name>A0A835UKU9_VANPL</name>
<protein>
    <submittedName>
        <fullName evidence="1">Uncharacterized protein</fullName>
    </submittedName>
</protein>
<organism evidence="1 2">
    <name type="scientific">Vanilla planifolia</name>
    <name type="common">Vanilla</name>
    <dbReference type="NCBI Taxonomy" id="51239"/>
    <lineage>
        <taxon>Eukaryota</taxon>
        <taxon>Viridiplantae</taxon>
        <taxon>Streptophyta</taxon>
        <taxon>Embryophyta</taxon>
        <taxon>Tracheophyta</taxon>
        <taxon>Spermatophyta</taxon>
        <taxon>Magnoliopsida</taxon>
        <taxon>Liliopsida</taxon>
        <taxon>Asparagales</taxon>
        <taxon>Orchidaceae</taxon>
        <taxon>Vanilloideae</taxon>
        <taxon>Vanilleae</taxon>
        <taxon>Vanilla</taxon>
    </lineage>
</organism>